<dbReference type="PANTHER" id="PTHR19848:SF8">
    <property type="entry name" value="F-BOX AND WD REPEAT DOMAIN CONTAINING 7"/>
    <property type="match status" value="1"/>
</dbReference>
<keyword evidence="2" id="KW-0677">Repeat</keyword>
<dbReference type="PANTHER" id="PTHR19848">
    <property type="entry name" value="WD40 REPEAT PROTEIN"/>
    <property type="match status" value="1"/>
</dbReference>
<dbReference type="EMBL" id="JAHDYR010000069">
    <property type="protein sequence ID" value="KAG9389516.1"/>
    <property type="molecule type" value="Genomic_DNA"/>
</dbReference>
<dbReference type="AlphaFoldDB" id="A0A8J6DYS9"/>
<keyword evidence="4" id="KW-0418">Kinase</keyword>
<keyword evidence="4" id="KW-0808">Transferase</keyword>
<dbReference type="PROSITE" id="PS50082">
    <property type="entry name" value="WD_REPEATS_2"/>
    <property type="match status" value="3"/>
</dbReference>
<dbReference type="Gene3D" id="2.130.10.10">
    <property type="entry name" value="YVTN repeat-like/Quinoprotein amine dehydrogenase"/>
    <property type="match status" value="2"/>
</dbReference>
<dbReference type="GO" id="GO:0016301">
    <property type="term" value="F:kinase activity"/>
    <property type="evidence" value="ECO:0007669"/>
    <property type="project" value="UniProtKB-KW"/>
</dbReference>
<comment type="caution">
    <text evidence="4">The sequence shown here is derived from an EMBL/GenBank/DDBJ whole genome shotgun (WGS) entry which is preliminary data.</text>
</comment>
<protein>
    <submittedName>
        <fullName evidence="4">Protein kinase domain</fullName>
    </submittedName>
</protein>
<dbReference type="PROSITE" id="PS50294">
    <property type="entry name" value="WD_REPEATS_REGION"/>
    <property type="match status" value="2"/>
</dbReference>
<organism evidence="4 5">
    <name type="scientific">Carpediemonas membranifera</name>
    <dbReference type="NCBI Taxonomy" id="201153"/>
    <lineage>
        <taxon>Eukaryota</taxon>
        <taxon>Metamonada</taxon>
        <taxon>Carpediemonas-like organisms</taxon>
        <taxon>Carpediemonas</taxon>
    </lineage>
</organism>
<dbReference type="PRINTS" id="PR00320">
    <property type="entry name" value="GPROTEINBRPT"/>
</dbReference>
<reference evidence="4" key="1">
    <citation type="submission" date="2021-05" db="EMBL/GenBank/DDBJ databases">
        <title>A free-living protist that lacks canonical eukaryotic 1 DNA replication and segregation systems.</title>
        <authorList>
            <person name="Salas-Leiva D.E."/>
            <person name="Tromer E.C."/>
            <person name="Curtis B.A."/>
            <person name="Jerlstrom-Hultqvist J."/>
            <person name="Kolisko M."/>
            <person name="Yi Z."/>
            <person name="Salas-Leiva J.S."/>
            <person name="Gallot-Lavallee L."/>
            <person name="Kops G.J.P.L."/>
            <person name="Archibald J.M."/>
            <person name="Simpson A.G.B."/>
            <person name="Roger A.J."/>
        </authorList>
    </citation>
    <scope>NUCLEOTIDE SEQUENCE</scope>
    <source>
        <strain evidence="4">BICM</strain>
    </source>
</reference>
<dbReference type="SMART" id="SM00320">
    <property type="entry name" value="WD40"/>
    <property type="match status" value="4"/>
</dbReference>
<dbReference type="InterPro" id="IPR036322">
    <property type="entry name" value="WD40_repeat_dom_sf"/>
</dbReference>
<evidence type="ECO:0000313" key="4">
    <source>
        <dbReference type="EMBL" id="KAG9389516.1"/>
    </source>
</evidence>
<dbReference type="Pfam" id="PF00400">
    <property type="entry name" value="WD40"/>
    <property type="match status" value="3"/>
</dbReference>
<evidence type="ECO:0000256" key="1">
    <source>
        <dbReference type="ARBA" id="ARBA00022574"/>
    </source>
</evidence>
<evidence type="ECO:0000256" key="3">
    <source>
        <dbReference type="PROSITE-ProRule" id="PRU00221"/>
    </source>
</evidence>
<dbReference type="CDD" id="cd00200">
    <property type="entry name" value="WD40"/>
    <property type="match status" value="1"/>
</dbReference>
<accession>A0A8J6DYS9</accession>
<keyword evidence="1 3" id="KW-0853">WD repeat</keyword>
<keyword evidence="5" id="KW-1185">Reference proteome</keyword>
<gene>
    <name evidence="4" type="ORF">J8273_8809</name>
</gene>
<feature type="repeat" description="WD" evidence="3">
    <location>
        <begin position="4"/>
        <end position="45"/>
    </location>
</feature>
<feature type="repeat" description="WD" evidence="3">
    <location>
        <begin position="131"/>
        <end position="172"/>
    </location>
</feature>
<proteinExistence type="predicted"/>
<evidence type="ECO:0000256" key="2">
    <source>
        <dbReference type="ARBA" id="ARBA00022737"/>
    </source>
</evidence>
<dbReference type="InterPro" id="IPR001680">
    <property type="entry name" value="WD40_rpt"/>
</dbReference>
<feature type="repeat" description="WD" evidence="3">
    <location>
        <begin position="89"/>
        <end position="130"/>
    </location>
</feature>
<dbReference type="InterPro" id="IPR015943">
    <property type="entry name" value="WD40/YVTN_repeat-like_dom_sf"/>
</dbReference>
<name>A0A8J6DYS9_9EUKA</name>
<dbReference type="SUPFAM" id="SSF50978">
    <property type="entry name" value="WD40 repeat-like"/>
    <property type="match status" value="1"/>
</dbReference>
<evidence type="ECO:0000313" key="5">
    <source>
        <dbReference type="Proteomes" id="UP000717585"/>
    </source>
</evidence>
<dbReference type="InterPro" id="IPR020472">
    <property type="entry name" value="WD40_PAC1"/>
</dbReference>
<dbReference type="Proteomes" id="UP000717585">
    <property type="component" value="Unassembled WGS sequence"/>
</dbReference>
<dbReference type="OrthoDB" id="538223at2759"/>
<sequence>MKTLNGDNDEVNSFAFPAEGRTLFSVSRGRISRQWDVASGKCISMPPHLAKRATESLSVTISHDGRTVVVGTADKEVLVLVSGRPRPSLRGHEDFVFSVTFSPDGTLLASGSRDNTIRLWGTRTWECAAHFLDHNGSVLAVAFSPDGRTLASGSDDDTIKLWSIGSGECFETLRGHAKEYCCPGRVADEEDGVSRGVT</sequence>